<comment type="cofactor">
    <cofactor evidence="2">
        <name>Mn(2+)</name>
        <dbReference type="ChEBI" id="CHEBI:29035"/>
    </cofactor>
</comment>
<evidence type="ECO:0000256" key="8">
    <source>
        <dbReference type="ARBA" id="ARBA00013188"/>
    </source>
</evidence>
<feature type="binding site" evidence="16">
    <location>
        <position position="68"/>
    </location>
    <ligand>
        <name>substrate</name>
    </ligand>
</feature>
<comment type="pathway">
    <text evidence="6">Carbohydrate degradation; pentose phosphate pathway; D-xylulose 5-phosphate from D-ribulose 5-phosphate (non-oxidative stage): step 1/1.</text>
</comment>
<evidence type="ECO:0000256" key="14">
    <source>
        <dbReference type="PIRSR" id="PIRSR001461-1"/>
    </source>
</evidence>
<dbReference type="EMBL" id="MCFI01000015">
    <property type="protein sequence ID" value="ORY79511.1"/>
    <property type="molecule type" value="Genomic_DNA"/>
</dbReference>
<evidence type="ECO:0000313" key="17">
    <source>
        <dbReference type="EMBL" id="ORY79511.1"/>
    </source>
</evidence>
<dbReference type="HAMAP" id="MF_02227">
    <property type="entry name" value="RPE"/>
    <property type="match status" value="1"/>
</dbReference>
<evidence type="ECO:0000256" key="7">
    <source>
        <dbReference type="ARBA" id="ARBA00009541"/>
    </source>
</evidence>
<feature type="binding site" evidence="16">
    <location>
        <begin position="197"/>
        <end position="198"/>
    </location>
    <ligand>
        <name>substrate</name>
    </ligand>
</feature>
<comment type="similarity">
    <text evidence="7 13">Belongs to the ribulose-phosphate 3-epimerase family.</text>
</comment>
<dbReference type="PANTHER" id="PTHR11749">
    <property type="entry name" value="RIBULOSE-5-PHOSPHATE-3-EPIMERASE"/>
    <property type="match status" value="1"/>
</dbReference>
<feature type="binding site" evidence="15">
    <location>
        <position position="36"/>
    </location>
    <ligand>
        <name>a divalent metal cation</name>
        <dbReference type="ChEBI" id="CHEBI:60240"/>
    </ligand>
</feature>
<feature type="binding site" evidence="16">
    <location>
        <begin position="146"/>
        <end position="149"/>
    </location>
    <ligand>
        <name>substrate</name>
    </ligand>
</feature>
<comment type="cofactor">
    <cofactor evidence="15">
        <name>a divalent metal cation</name>
        <dbReference type="ChEBI" id="CHEBI:60240"/>
    </cofactor>
    <text evidence="15">Binds 1 divalent metal cation per subunit.</text>
</comment>
<gene>
    <name evidence="17" type="ORF">BCR37DRAFT_381700</name>
</gene>
<accession>A0A1Y2F6K6</accession>
<evidence type="ECO:0000256" key="5">
    <source>
        <dbReference type="ARBA" id="ARBA00001954"/>
    </source>
</evidence>
<dbReference type="RefSeq" id="XP_040723882.1">
    <property type="nucleotide sequence ID" value="XM_040869746.1"/>
</dbReference>
<keyword evidence="15" id="KW-0464">Manganese</keyword>
<dbReference type="SUPFAM" id="SSF51366">
    <property type="entry name" value="Ribulose-phoshate binding barrel"/>
    <property type="match status" value="1"/>
</dbReference>
<dbReference type="OMA" id="CHLMIED"/>
<dbReference type="PROSITE" id="PS01086">
    <property type="entry name" value="RIBUL_P_3_EPIMER_2"/>
    <property type="match status" value="1"/>
</dbReference>
<dbReference type="InterPro" id="IPR011060">
    <property type="entry name" value="RibuloseP-bd_barrel"/>
</dbReference>
<evidence type="ECO:0000256" key="1">
    <source>
        <dbReference type="ARBA" id="ARBA00001782"/>
    </source>
</evidence>
<feature type="binding site" evidence="16">
    <location>
        <position position="177"/>
    </location>
    <ligand>
        <name>substrate</name>
    </ligand>
</feature>
<dbReference type="STRING" id="56484.A0A1Y2F6K6"/>
<dbReference type="UniPathway" id="UPA00115">
    <property type="reaction ID" value="UER00411"/>
</dbReference>
<feature type="active site" description="Proton acceptor" evidence="14">
    <location>
        <position position="36"/>
    </location>
</feature>
<dbReference type="PIRSF" id="PIRSF001461">
    <property type="entry name" value="RPE"/>
    <property type="match status" value="1"/>
</dbReference>
<evidence type="ECO:0000256" key="6">
    <source>
        <dbReference type="ARBA" id="ARBA00005016"/>
    </source>
</evidence>
<reference evidence="17 18" key="1">
    <citation type="submission" date="2016-07" db="EMBL/GenBank/DDBJ databases">
        <title>Pervasive Adenine N6-methylation of Active Genes in Fungi.</title>
        <authorList>
            <consortium name="DOE Joint Genome Institute"/>
            <person name="Mondo S.J."/>
            <person name="Dannebaum R.O."/>
            <person name="Kuo R.C."/>
            <person name="Labutti K."/>
            <person name="Haridas S."/>
            <person name="Kuo A."/>
            <person name="Salamov A."/>
            <person name="Ahrendt S.R."/>
            <person name="Lipzen A."/>
            <person name="Sullivan W."/>
            <person name="Andreopoulos W.B."/>
            <person name="Clum A."/>
            <person name="Lindquist E."/>
            <person name="Daum C."/>
            <person name="Ramamoorthy G.K."/>
            <person name="Gryganskyi A."/>
            <person name="Culley D."/>
            <person name="Magnuson J.K."/>
            <person name="James T.Y."/>
            <person name="O'Malley M.A."/>
            <person name="Stajich J.E."/>
            <person name="Spatafora J.W."/>
            <person name="Visel A."/>
            <person name="Grigoriev I.V."/>
        </authorList>
    </citation>
    <scope>NUCLEOTIDE SEQUENCE [LARGE SCALE GENOMIC DNA]</scope>
    <source>
        <strain evidence="17 18">12-1054</strain>
    </source>
</reference>
<dbReference type="FunFam" id="3.20.20.70:FF:000171">
    <property type="entry name" value="Ribulose-phosphate 3-epimerase"/>
    <property type="match status" value="1"/>
</dbReference>
<evidence type="ECO:0000256" key="12">
    <source>
        <dbReference type="ARBA" id="ARBA00023285"/>
    </source>
</evidence>
<feature type="binding site" evidence="15">
    <location>
        <position position="68"/>
    </location>
    <ligand>
        <name>a divalent metal cation</name>
        <dbReference type="ChEBI" id="CHEBI:60240"/>
    </ligand>
</feature>
<comment type="cofactor">
    <cofactor evidence="5">
        <name>Fe(2+)</name>
        <dbReference type="ChEBI" id="CHEBI:29033"/>
    </cofactor>
</comment>
<evidence type="ECO:0000256" key="2">
    <source>
        <dbReference type="ARBA" id="ARBA00001936"/>
    </source>
</evidence>
<comment type="caution">
    <text evidence="17">The sequence shown here is derived from an EMBL/GenBank/DDBJ whole genome shotgun (WGS) entry which is preliminary data.</text>
</comment>
<evidence type="ECO:0000256" key="9">
    <source>
        <dbReference type="ARBA" id="ARBA00013920"/>
    </source>
</evidence>
<dbReference type="OrthoDB" id="1927044at2759"/>
<dbReference type="Pfam" id="PF00834">
    <property type="entry name" value="Ribul_P_3_epim"/>
    <property type="match status" value="1"/>
</dbReference>
<feature type="binding site" evidence="15">
    <location>
        <position position="34"/>
    </location>
    <ligand>
        <name>a divalent metal cation</name>
        <dbReference type="ChEBI" id="CHEBI:60240"/>
    </ligand>
</feature>
<evidence type="ECO:0000256" key="11">
    <source>
        <dbReference type="ARBA" id="ARBA00023235"/>
    </source>
</evidence>
<comment type="cofactor">
    <cofactor evidence="4">
        <name>Zn(2+)</name>
        <dbReference type="ChEBI" id="CHEBI:29105"/>
    </cofactor>
</comment>
<evidence type="ECO:0000256" key="16">
    <source>
        <dbReference type="PIRSR" id="PIRSR001461-3"/>
    </source>
</evidence>
<dbReference type="PROSITE" id="PS01085">
    <property type="entry name" value="RIBUL_P_3_EPIMER_1"/>
    <property type="match status" value="1"/>
</dbReference>
<dbReference type="CDD" id="cd00429">
    <property type="entry name" value="RPE"/>
    <property type="match status" value="1"/>
</dbReference>
<proteinExistence type="inferred from homology"/>
<keyword evidence="10 15" id="KW-0479">Metal-binding</keyword>
<feature type="active site" description="Proton donor" evidence="14">
    <location>
        <position position="175"/>
    </location>
</feature>
<feature type="binding site" evidence="15">
    <location>
        <position position="175"/>
    </location>
    <ligand>
        <name>a divalent metal cation</name>
        <dbReference type="ChEBI" id="CHEBI:60240"/>
    </ligand>
</feature>
<keyword evidence="15" id="KW-0862">Zinc</keyword>
<dbReference type="InterPro" id="IPR000056">
    <property type="entry name" value="Ribul_P_3_epim-like"/>
</dbReference>
<evidence type="ECO:0000256" key="13">
    <source>
        <dbReference type="PIRNR" id="PIRNR001461"/>
    </source>
</evidence>
<dbReference type="AlphaFoldDB" id="A0A1Y2F6K6"/>
<name>A0A1Y2F6K6_PROLT</name>
<dbReference type="GO" id="GO:0004750">
    <property type="term" value="F:D-ribulose-phosphate 3-epimerase activity"/>
    <property type="evidence" value="ECO:0007669"/>
    <property type="project" value="UniProtKB-EC"/>
</dbReference>
<keyword evidence="11 13" id="KW-0413">Isomerase</keyword>
<evidence type="ECO:0000256" key="3">
    <source>
        <dbReference type="ARBA" id="ARBA00001941"/>
    </source>
</evidence>
<dbReference type="Gene3D" id="3.20.20.70">
    <property type="entry name" value="Aldolase class I"/>
    <property type="match status" value="1"/>
</dbReference>
<sequence>MVEAIIAPSLLAADAGNLRCECGRVLDAGADWLHIDIMDGHFVPNLSFFDVANIRHAIPKGKAVLDIHMMVSDPAKWIDLMAKNGADSYTFHYEAIPEGQHAKIIKQVKDAGMNVACALKPDTPAEVVDAFAEDLDMILVMTVEPGFGGQKFMRDMMPKVNALRRKYPGKHIQVDGGLSASTIGEAAEAGANVIVAGTGIFKADDASEAVKTLRDAVEHAQTKSKF</sequence>
<keyword evidence="13" id="KW-0119">Carbohydrate metabolism</keyword>
<protein>
    <recommendedName>
        <fullName evidence="9 13">Ribulose-phosphate 3-epimerase</fullName>
        <ecNumber evidence="8 13">5.1.3.1</ecNumber>
    </recommendedName>
</protein>
<evidence type="ECO:0000256" key="10">
    <source>
        <dbReference type="ARBA" id="ARBA00022723"/>
    </source>
</evidence>
<feature type="binding site" evidence="16">
    <location>
        <position position="9"/>
    </location>
    <ligand>
        <name>substrate</name>
    </ligand>
</feature>
<dbReference type="InterPro" id="IPR013785">
    <property type="entry name" value="Aldolase_TIM"/>
</dbReference>
<evidence type="ECO:0000256" key="15">
    <source>
        <dbReference type="PIRSR" id="PIRSR001461-2"/>
    </source>
</evidence>
<keyword evidence="18" id="KW-1185">Reference proteome</keyword>
<evidence type="ECO:0000313" key="18">
    <source>
        <dbReference type="Proteomes" id="UP000193685"/>
    </source>
</evidence>
<keyword evidence="12 15" id="KW-0170">Cobalt</keyword>
<dbReference type="GeneID" id="63786345"/>
<dbReference type="GO" id="GO:0046872">
    <property type="term" value="F:metal ion binding"/>
    <property type="evidence" value="ECO:0007669"/>
    <property type="project" value="UniProtKB-KW"/>
</dbReference>
<organism evidence="17 18">
    <name type="scientific">Protomyces lactucae-debilis</name>
    <dbReference type="NCBI Taxonomy" id="2754530"/>
    <lineage>
        <taxon>Eukaryota</taxon>
        <taxon>Fungi</taxon>
        <taxon>Dikarya</taxon>
        <taxon>Ascomycota</taxon>
        <taxon>Taphrinomycotina</taxon>
        <taxon>Taphrinomycetes</taxon>
        <taxon>Taphrinales</taxon>
        <taxon>Protomycetaceae</taxon>
        <taxon>Protomyces</taxon>
    </lineage>
</organism>
<dbReference type="Proteomes" id="UP000193685">
    <property type="component" value="Unassembled WGS sequence"/>
</dbReference>
<dbReference type="GO" id="GO:0005975">
    <property type="term" value="P:carbohydrate metabolic process"/>
    <property type="evidence" value="ECO:0007669"/>
    <property type="project" value="InterPro"/>
</dbReference>
<comment type="cofactor">
    <cofactor evidence="3">
        <name>Co(2+)</name>
        <dbReference type="ChEBI" id="CHEBI:48828"/>
    </cofactor>
</comment>
<dbReference type="EC" id="5.1.3.1" evidence="8 13"/>
<dbReference type="GO" id="GO:0006098">
    <property type="term" value="P:pentose-phosphate shunt"/>
    <property type="evidence" value="ECO:0007669"/>
    <property type="project" value="UniProtKB-UniPathway"/>
</dbReference>
<dbReference type="NCBIfam" id="NF004076">
    <property type="entry name" value="PRK05581.1-4"/>
    <property type="match status" value="1"/>
</dbReference>
<dbReference type="InterPro" id="IPR026019">
    <property type="entry name" value="Ribul_P_3_epim"/>
</dbReference>
<evidence type="ECO:0000256" key="4">
    <source>
        <dbReference type="ARBA" id="ARBA00001947"/>
    </source>
</evidence>
<comment type="catalytic activity">
    <reaction evidence="1 13">
        <text>D-ribulose 5-phosphate = D-xylulose 5-phosphate</text>
        <dbReference type="Rhea" id="RHEA:13677"/>
        <dbReference type="ChEBI" id="CHEBI:57737"/>
        <dbReference type="ChEBI" id="CHEBI:58121"/>
        <dbReference type="EC" id="5.1.3.1"/>
    </reaction>
</comment>